<accession>A0A8T1KNA7</accession>
<dbReference type="Proteomes" id="UP000736787">
    <property type="component" value="Unassembled WGS sequence"/>
</dbReference>
<gene>
    <name evidence="1" type="ORF">PC117_g17253</name>
</gene>
<evidence type="ECO:0000313" key="2">
    <source>
        <dbReference type="Proteomes" id="UP000736787"/>
    </source>
</evidence>
<evidence type="ECO:0000313" key="1">
    <source>
        <dbReference type="EMBL" id="KAG2917913.1"/>
    </source>
</evidence>
<proteinExistence type="predicted"/>
<comment type="caution">
    <text evidence="1">The sequence shown here is derived from an EMBL/GenBank/DDBJ whole genome shotgun (WGS) entry which is preliminary data.</text>
</comment>
<dbReference type="AlphaFoldDB" id="A0A8T1KNA7"/>
<dbReference type="EMBL" id="RCMK01000642">
    <property type="protein sequence ID" value="KAG2917913.1"/>
    <property type="molecule type" value="Genomic_DNA"/>
</dbReference>
<organism evidence="1 2">
    <name type="scientific">Phytophthora cactorum</name>
    <dbReference type="NCBI Taxonomy" id="29920"/>
    <lineage>
        <taxon>Eukaryota</taxon>
        <taxon>Sar</taxon>
        <taxon>Stramenopiles</taxon>
        <taxon>Oomycota</taxon>
        <taxon>Peronosporomycetes</taxon>
        <taxon>Peronosporales</taxon>
        <taxon>Peronosporaceae</taxon>
        <taxon>Phytophthora</taxon>
    </lineage>
</organism>
<sequence length="73" mass="8226">MQMSSTFWRVAVDVNDSASLQIGDFFREVEGRLKQRNVYAAVFRGGDPIPAPQRRRLRGASKHAGVASEHQLR</sequence>
<protein>
    <submittedName>
        <fullName evidence="1">Uncharacterized protein</fullName>
    </submittedName>
</protein>
<reference evidence="1" key="1">
    <citation type="submission" date="2018-10" db="EMBL/GenBank/DDBJ databases">
        <title>Effector identification in a new, highly contiguous assembly of the strawberry crown rot pathogen Phytophthora cactorum.</title>
        <authorList>
            <person name="Armitage A.D."/>
            <person name="Nellist C.F."/>
            <person name="Bates H."/>
            <person name="Vickerstaff R.J."/>
            <person name="Harrison R.J."/>
        </authorList>
    </citation>
    <scope>NUCLEOTIDE SEQUENCE</scope>
    <source>
        <strain evidence="1">4040</strain>
    </source>
</reference>
<name>A0A8T1KNA7_9STRA</name>